<evidence type="ECO:0000313" key="3">
    <source>
        <dbReference type="Proteomes" id="UP000006729"/>
    </source>
</evidence>
<reference evidence="2 3" key="1">
    <citation type="journal article" date="2006" name="Science">
        <title>The genome of black cottonwood, Populus trichocarpa (Torr. &amp; Gray).</title>
        <authorList>
            <person name="Tuskan G.A."/>
            <person name="Difazio S."/>
            <person name="Jansson S."/>
            <person name="Bohlmann J."/>
            <person name="Grigoriev I."/>
            <person name="Hellsten U."/>
            <person name="Putnam N."/>
            <person name="Ralph S."/>
            <person name="Rombauts S."/>
            <person name="Salamov A."/>
            <person name="Schein J."/>
            <person name="Sterck L."/>
            <person name="Aerts A."/>
            <person name="Bhalerao R.R."/>
            <person name="Bhalerao R.P."/>
            <person name="Blaudez D."/>
            <person name="Boerjan W."/>
            <person name="Brun A."/>
            <person name="Brunner A."/>
            <person name="Busov V."/>
            <person name="Campbell M."/>
            <person name="Carlson J."/>
            <person name="Chalot M."/>
            <person name="Chapman J."/>
            <person name="Chen G.L."/>
            <person name="Cooper D."/>
            <person name="Coutinho P.M."/>
            <person name="Couturier J."/>
            <person name="Covert S."/>
            <person name="Cronk Q."/>
            <person name="Cunningham R."/>
            <person name="Davis J."/>
            <person name="Degroeve S."/>
            <person name="Dejardin A."/>
            <person name="Depamphilis C."/>
            <person name="Detter J."/>
            <person name="Dirks B."/>
            <person name="Dubchak I."/>
            <person name="Duplessis S."/>
            <person name="Ehlting J."/>
            <person name="Ellis B."/>
            <person name="Gendler K."/>
            <person name="Goodstein D."/>
            <person name="Gribskov M."/>
            <person name="Grimwood J."/>
            <person name="Groover A."/>
            <person name="Gunter L."/>
            <person name="Hamberger B."/>
            <person name="Heinze B."/>
            <person name="Helariutta Y."/>
            <person name="Henrissat B."/>
            <person name="Holligan D."/>
            <person name="Holt R."/>
            <person name="Huang W."/>
            <person name="Islam-Faridi N."/>
            <person name="Jones S."/>
            <person name="Jones-Rhoades M."/>
            <person name="Jorgensen R."/>
            <person name="Joshi C."/>
            <person name="Kangasjarvi J."/>
            <person name="Karlsson J."/>
            <person name="Kelleher C."/>
            <person name="Kirkpatrick R."/>
            <person name="Kirst M."/>
            <person name="Kohler A."/>
            <person name="Kalluri U."/>
            <person name="Larimer F."/>
            <person name="Leebens-Mack J."/>
            <person name="Leple J.C."/>
            <person name="Locascio P."/>
            <person name="Lou Y."/>
            <person name="Lucas S."/>
            <person name="Martin F."/>
            <person name="Montanini B."/>
            <person name="Napoli C."/>
            <person name="Nelson D.R."/>
            <person name="Nelson C."/>
            <person name="Nieminen K."/>
            <person name="Nilsson O."/>
            <person name="Pereda V."/>
            <person name="Peter G."/>
            <person name="Philippe R."/>
            <person name="Pilate G."/>
            <person name="Poliakov A."/>
            <person name="Razumovskaya J."/>
            <person name="Richardson P."/>
            <person name="Rinaldi C."/>
            <person name="Ritland K."/>
            <person name="Rouze P."/>
            <person name="Ryaboy D."/>
            <person name="Schmutz J."/>
            <person name="Schrader J."/>
            <person name="Segerman B."/>
            <person name="Shin H."/>
            <person name="Siddiqui A."/>
            <person name="Sterky F."/>
            <person name="Terry A."/>
            <person name="Tsai C.J."/>
            <person name="Uberbacher E."/>
            <person name="Unneberg P."/>
            <person name="Vahala J."/>
            <person name="Wall K."/>
            <person name="Wessler S."/>
            <person name="Yang G."/>
            <person name="Yin T."/>
            <person name="Douglas C."/>
            <person name="Marra M."/>
            <person name="Sandberg G."/>
            <person name="Van de Peer Y."/>
            <person name="Rokhsar D."/>
        </authorList>
    </citation>
    <scope>NUCLEOTIDE SEQUENCE [LARGE SCALE GENOMIC DNA]</scope>
    <source>
        <strain evidence="3">cv. Nisqually</strain>
    </source>
</reference>
<keyword evidence="1" id="KW-0812">Transmembrane</keyword>
<proteinExistence type="predicted"/>
<feature type="transmembrane region" description="Helical" evidence="1">
    <location>
        <begin position="6"/>
        <end position="26"/>
    </location>
</feature>
<name>U5G6B0_POPTR</name>
<dbReference type="HOGENOM" id="CLU_183442_0_0_1"/>
<dbReference type="PANTHER" id="PTHR35631">
    <property type="entry name" value="OS08G0114150 PROTEIN"/>
    <property type="match status" value="1"/>
</dbReference>
<gene>
    <name evidence="2" type="ORF">POPTR_008G190400</name>
</gene>
<keyword evidence="3" id="KW-1185">Reference proteome</keyword>
<dbReference type="AlphaFoldDB" id="U5G6B0"/>
<keyword evidence="1" id="KW-1133">Transmembrane helix</keyword>
<evidence type="ECO:0000313" key="2">
    <source>
        <dbReference type="EMBL" id="PNT25542.1"/>
    </source>
</evidence>
<dbReference type="Proteomes" id="UP000006729">
    <property type="component" value="Chromosome 8"/>
</dbReference>
<evidence type="ECO:0000256" key="1">
    <source>
        <dbReference type="SAM" id="Phobius"/>
    </source>
</evidence>
<sequence>MGTVIFIPFSAFWLRSSVVSVLISLISDMWVNGPITAACCWGSRASPLCCTTADARRTLHFKIKFSQMNVT</sequence>
<dbReference type="InParanoid" id="U5G6B0"/>
<keyword evidence="1" id="KW-0472">Membrane</keyword>
<accession>U5G6B0</accession>
<dbReference type="EMBL" id="CM009297">
    <property type="protein sequence ID" value="PNT25542.1"/>
    <property type="molecule type" value="Genomic_DNA"/>
</dbReference>
<protein>
    <submittedName>
        <fullName evidence="2">Uncharacterized protein</fullName>
    </submittedName>
</protein>
<organism evidence="2 3">
    <name type="scientific">Populus trichocarpa</name>
    <name type="common">Western balsam poplar</name>
    <name type="synonym">Populus balsamifera subsp. trichocarpa</name>
    <dbReference type="NCBI Taxonomy" id="3694"/>
    <lineage>
        <taxon>Eukaryota</taxon>
        <taxon>Viridiplantae</taxon>
        <taxon>Streptophyta</taxon>
        <taxon>Embryophyta</taxon>
        <taxon>Tracheophyta</taxon>
        <taxon>Spermatophyta</taxon>
        <taxon>Magnoliopsida</taxon>
        <taxon>eudicotyledons</taxon>
        <taxon>Gunneridae</taxon>
        <taxon>Pentapetalae</taxon>
        <taxon>rosids</taxon>
        <taxon>fabids</taxon>
        <taxon>Malpighiales</taxon>
        <taxon>Salicaceae</taxon>
        <taxon>Saliceae</taxon>
        <taxon>Populus</taxon>
    </lineage>
</organism>
<dbReference type="PANTHER" id="PTHR35631:SF13">
    <property type="entry name" value="SECRETED PROTEIN"/>
    <property type="match status" value="1"/>
</dbReference>